<feature type="active site" description="Charge relay system" evidence="2">
    <location>
        <position position="295"/>
    </location>
</feature>
<comment type="similarity">
    <text evidence="1">Belongs to the AB hydrolase superfamily. AB hydrolase 4 family.</text>
</comment>
<dbReference type="PANTHER" id="PTHR10794">
    <property type="entry name" value="ABHYDROLASE DOMAIN-CONTAINING PROTEIN"/>
    <property type="match status" value="1"/>
</dbReference>
<dbReference type="InterPro" id="IPR012020">
    <property type="entry name" value="ABHD4"/>
</dbReference>
<proteinExistence type="inferred from homology"/>
<dbReference type="Gene3D" id="3.40.50.1820">
    <property type="entry name" value="alpha/beta hydrolase"/>
    <property type="match status" value="1"/>
</dbReference>
<dbReference type="PANTHER" id="PTHR10794:SF94">
    <property type="entry name" value="ESTERASE YHET-RELATED"/>
    <property type="match status" value="1"/>
</dbReference>
<evidence type="ECO:0000256" key="2">
    <source>
        <dbReference type="PIRSR" id="PIRSR005211-1"/>
    </source>
</evidence>
<dbReference type="PIRSF" id="PIRSF005211">
    <property type="entry name" value="Ab_hydro_YheT"/>
    <property type="match status" value="1"/>
</dbReference>
<keyword evidence="4" id="KW-0378">Hydrolase</keyword>
<dbReference type="Proteomes" id="UP000442694">
    <property type="component" value="Unassembled WGS sequence"/>
</dbReference>
<name>A0A833N5Y0_9BACT</name>
<feature type="active site" description="Charge relay system" evidence="2">
    <location>
        <position position="170"/>
    </location>
</feature>
<feature type="active site" description="Charge relay system" evidence="2">
    <location>
        <position position="323"/>
    </location>
</feature>
<feature type="domain" description="AB hydrolase-1" evidence="3">
    <location>
        <begin position="89"/>
        <end position="328"/>
    </location>
</feature>
<accession>A0A833N5Y0</accession>
<comment type="caution">
    <text evidence="4">The sequence shown here is derived from an EMBL/GenBank/DDBJ whole genome shotgun (WGS) entry which is preliminary data.</text>
</comment>
<dbReference type="NCBIfam" id="NF008218">
    <property type="entry name" value="PRK10985.1"/>
    <property type="match status" value="1"/>
</dbReference>
<sequence length="351" mass="40812">MSKNNSVIGLSFLGAIFSDIRRTYLIKNKHTLQASFRAAWWLKNQHLQTLYPVIFPFNKKIVLKRETIILADGDFIEVDWTANKSDDKPLILLLHGLEGSSKSSYIKRTMYEVFKNGFRAVCMNFRGCSGRQNKSKRAYHAGETEDLNFYINYLLQNEKIKSPIFIVGFSLGGNVLLKWLSENSNNIFISGAIAISVPFELEILANKMNRGFSKFYQWWLLKSLKNNLLKNDRYKDFNLSKEEIILVKTFWEFDDKITARIHGFLNAIDYYKKSSSRQYLSQIAHKTLIIHSKDDPFMSELCIPQDNELSKTTQLELTEQGGHVGFISGNYPFIPMYWLEKRIINFCFNLI</sequence>
<dbReference type="InterPro" id="IPR000073">
    <property type="entry name" value="AB_hydrolase_1"/>
</dbReference>
<dbReference type="GO" id="GO:0034338">
    <property type="term" value="F:short-chain carboxylesterase activity"/>
    <property type="evidence" value="ECO:0007669"/>
    <property type="project" value="TreeGrafter"/>
</dbReference>
<dbReference type="Pfam" id="PF00561">
    <property type="entry name" value="Abhydrolase_1"/>
    <property type="match status" value="1"/>
</dbReference>
<evidence type="ECO:0000256" key="1">
    <source>
        <dbReference type="ARBA" id="ARBA00010884"/>
    </source>
</evidence>
<reference evidence="4 5" key="1">
    <citation type="submission" date="2019-10" db="EMBL/GenBank/DDBJ databases">
        <title>New genus of Silvanigrellaceae.</title>
        <authorList>
            <person name="Pitt A."/>
            <person name="Hahn M.W."/>
        </authorList>
    </citation>
    <scope>NUCLEOTIDE SEQUENCE [LARGE SCALE GENOMIC DNA]</scope>
    <source>
        <strain evidence="4 5">33A1-SZDP</strain>
    </source>
</reference>
<dbReference type="SUPFAM" id="SSF53474">
    <property type="entry name" value="alpha/beta-Hydrolases"/>
    <property type="match status" value="1"/>
</dbReference>
<organism evidence="4 5">
    <name type="scientific">Fluviispira multicolorata</name>
    <dbReference type="NCBI Taxonomy" id="2654512"/>
    <lineage>
        <taxon>Bacteria</taxon>
        <taxon>Pseudomonadati</taxon>
        <taxon>Bdellovibrionota</taxon>
        <taxon>Oligoflexia</taxon>
        <taxon>Silvanigrellales</taxon>
        <taxon>Silvanigrellaceae</taxon>
        <taxon>Fluviispira</taxon>
    </lineage>
</organism>
<dbReference type="GO" id="GO:0047372">
    <property type="term" value="F:monoacylglycerol lipase activity"/>
    <property type="evidence" value="ECO:0007669"/>
    <property type="project" value="TreeGrafter"/>
</dbReference>
<dbReference type="InterPro" id="IPR029058">
    <property type="entry name" value="AB_hydrolase_fold"/>
</dbReference>
<gene>
    <name evidence="4" type="ORF">GCL57_10940</name>
</gene>
<protein>
    <submittedName>
        <fullName evidence="4">Hydrolase</fullName>
    </submittedName>
</protein>
<keyword evidence="5" id="KW-1185">Reference proteome</keyword>
<evidence type="ECO:0000313" key="4">
    <source>
        <dbReference type="EMBL" id="KAB8029049.1"/>
    </source>
</evidence>
<dbReference type="EMBL" id="WFLN01000008">
    <property type="protein sequence ID" value="KAB8029049.1"/>
    <property type="molecule type" value="Genomic_DNA"/>
</dbReference>
<dbReference type="InterPro" id="IPR050960">
    <property type="entry name" value="AB_hydrolase_4_sf"/>
</dbReference>
<evidence type="ECO:0000259" key="3">
    <source>
        <dbReference type="Pfam" id="PF00561"/>
    </source>
</evidence>
<evidence type="ECO:0000313" key="5">
    <source>
        <dbReference type="Proteomes" id="UP000442694"/>
    </source>
</evidence>
<dbReference type="AlphaFoldDB" id="A0A833N5Y0"/>